<name>A0A6J7WBP2_9CAUD</name>
<protein>
    <submittedName>
        <fullName evidence="1">Uncharacterized protein</fullName>
    </submittedName>
</protein>
<sequence>MKHKHAELIKAWADGAQIEFLTTDTGEWCDLTNPRWSEGVQYRVKPEPKPDVVRQLYVDIDERIFESTRSNLRLTFDGETGKLKSAEVAK</sequence>
<proteinExistence type="predicted"/>
<reference evidence="1" key="1">
    <citation type="submission" date="2020-05" db="EMBL/GenBank/DDBJ databases">
        <authorList>
            <person name="Chiriac C."/>
            <person name="Salcher M."/>
            <person name="Ghai R."/>
            <person name="Kavagutti S V."/>
        </authorList>
    </citation>
    <scope>NUCLEOTIDE SEQUENCE</scope>
</reference>
<organism evidence="1">
    <name type="scientific">uncultured Caudovirales phage</name>
    <dbReference type="NCBI Taxonomy" id="2100421"/>
    <lineage>
        <taxon>Viruses</taxon>
        <taxon>Duplodnaviria</taxon>
        <taxon>Heunggongvirae</taxon>
        <taxon>Uroviricota</taxon>
        <taxon>Caudoviricetes</taxon>
        <taxon>Peduoviridae</taxon>
        <taxon>Maltschvirus</taxon>
        <taxon>Maltschvirus maltsch</taxon>
    </lineage>
</organism>
<gene>
    <name evidence="1" type="ORF">UFOVP172_28</name>
</gene>
<accession>A0A6J7WBP2</accession>
<dbReference type="EMBL" id="LR798225">
    <property type="protein sequence ID" value="CAB5194772.1"/>
    <property type="molecule type" value="Genomic_DNA"/>
</dbReference>
<evidence type="ECO:0000313" key="1">
    <source>
        <dbReference type="EMBL" id="CAB5194772.1"/>
    </source>
</evidence>